<protein>
    <submittedName>
        <fullName evidence="1">Uncharacterized protein</fullName>
    </submittedName>
</protein>
<dbReference type="AlphaFoldDB" id="A0A6G4U3K7"/>
<dbReference type="Proteomes" id="UP000481583">
    <property type="component" value="Unassembled WGS sequence"/>
</dbReference>
<evidence type="ECO:0000313" key="2">
    <source>
        <dbReference type="Proteomes" id="UP000481583"/>
    </source>
</evidence>
<reference evidence="1 2" key="1">
    <citation type="submission" date="2020-02" db="EMBL/GenBank/DDBJ databases">
        <title>Whole-genome analyses of novel actinobacteria.</title>
        <authorList>
            <person name="Sahin N."/>
        </authorList>
    </citation>
    <scope>NUCLEOTIDE SEQUENCE [LARGE SCALE GENOMIC DNA]</scope>
    <source>
        <strain evidence="1 2">A7024</strain>
    </source>
</reference>
<accession>A0A6G4U3K7</accession>
<sequence>MPAKSSAALPGYVCFWSEPEEHGPQGGWCYNGAGYAEARPDVKRHAKSFSNQTQDTFYALSFPREGPCLYRTIYGGDWSGNWEWWEKFDGVQRNKPTDCQQG</sequence>
<name>A0A6G4U3K7_9ACTN</name>
<gene>
    <name evidence="1" type="ORF">G5C51_18160</name>
</gene>
<proteinExistence type="predicted"/>
<comment type="caution">
    <text evidence="1">The sequence shown here is derived from an EMBL/GenBank/DDBJ whole genome shotgun (WGS) entry which is preliminary data.</text>
</comment>
<dbReference type="EMBL" id="JAAKZV010000073">
    <property type="protein sequence ID" value="NGN65811.1"/>
    <property type="molecule type" value="Genomic_DNA"/>
</dbReference>
<evidence type="ECO:0000313" key="1">
    <source>
        <dbReference type="EMBL" id="NGN65811.1"/>
    </source>
</evidence>
<organism evidence="1 2">
    <name type="scientific">Streptomyces coryli</name>
    <dbReference type="NCBI Taxonomy" id="1128680"/>
    <lineage>
        <taxon>Bacteria</taxon>
        <taxon>Bacillati</taxon>
        <taxon>Actinomycetota</taxon>
        <taxon>Actinomycetes</taxon>
        <taxon>Kitasatosporales</taxon>
        <taxon>Streptomycetaceae</taxon>
        <taxon>Streptomyces</taxon>
    </lineage>
</organism>
<keyword evidence="2" id="KW-1185">Reference proteome</keyword>